<dbReference type="Proteomes" id="UP000680279">
    <property type="component" value="Unassembled WGS sequence"/>
</dbReference>
<proteinExistence type="predicted"/>
<feature type="compositionally biased region" description="Low complexity" evidence="1">
    <location>
        <begin position="216"/>
        <end position="229"/>
    </location>
</feature>
<evidence type="ECO:0000313" key="3">
    <source>
        <dbReference type="Proteomes" id="UP000680279"/>
    </source>
</evidence>
<organism evidence="2 3">
    <name type="scientific">Siminovitchia fordii</name>
    <dbReference type="NCBI Taxonomy" id="254759"/>
    <lineage>
        <taxon>Bacteria</taxon>
        <taxon>Bacillati</taxon>
        <taxon>Bacillota</taxon>
        <taxon>Bacilli</taxon>
        <taxon>Bacillales</taxon>
        <taxon>Bacillaceae</taxon>
        <taxon>Siminovitchia</taxon>
    </lineage>
</organism>
<evidence type="ECO:0000313" key="2">
    <source>
        <dbReference type="EMBL" id="GIN19868.1"/>
    </source>
</evidence>
<name>A0ABQ4K279_9BACI</name>
<reference evidence="2 3" key="1">
    <citation type="submission" date="2021-03" db="EMBL/GenBank/DDBJ databases">
        <title>Antimicrobial resistance genes in bacteria isolated from Japanese honey, and their potential for conferring macrolide and lincosamide resistance in the American foulbrood pathogen Paenibacillus larvae.</title>
        <authorList>
            <person name="Okamoto M."/>
            <person name="Kumagai M."/>
            <person name="Kanamori H."/>
            <person name="Takamatsu D."/>
        </authorList>
    </citation>
    <scope>NUCLEOTIDE SEQUENCE [LARGE SCALE GENOMIC DNA]</scope>
    <source>
        <strain evidence="2 3">J1TS3</strain>
    </source>
</reference>
<gene>
    <name evidence="2" type="ORF">J1TS3_10020</name>
</gene>
<dbReference type="RefSeq" id="WP_212962292.1">
    <property type="nucleotide sequence ID" value="NZ_BOQT01000002.1"/>
</dbReference>
<protein>
    <submittedName>
        <fullName evidence="2">Uncharacterized protein</fullName>
    </submittedName>
</protein>
<keyword evidence="3" id="KW-1185">Reference proteome</keyword>
<accession>A0ABQ4K279</accession>
<comment type="caution">
    <text evidence="2">The sequence shown here is derived from an EMBL/GenBank/DDBJ whole genome shotgun (WGS) entry which is preliminary data.</text>
</comment>
<dbReference type="EMBL" id="BOQT01000002">
    <property type="protein sequence ID" value="GIN19868.1"/>
    <property type="molecule type" value="Genomic_DNA"/>
</dbReference>
<evidence type="ECO:0000256" key="1">
    <source>
        <dbReference type="SAM" id="MobiDB-lite"/>
    </source>
</evidence>
<sequence>MRFDEFWCKDDDYHISSCDRCGSMDSPCRCSRKPRYPDHEVLVNKVICSKQVQKVAEATIPLSALGIVIGPGEPLPLITLTPDLEGIVQNRTVLRDEVLNVGYVPANITVAGIALPISVSLPFQEHTPCPGACPEDYLAESQLEVDSIIIQPIPLASIGGVVGVASALFKVVMRTTLTVTRPMIGRINQQDLSNLTDVNNYRCDNGTPRTIRFPLTGTGTPAPGIAGAPATPPPAGPAGESE</sequence>
<feature type="region of interest" description="Disordered" evidence="1">
    <location>
        <begin position="209"/>
        <end position="242"/>
    </location>
</feature>